<accession>A0A5J4UT60</accession>
<name>A0A5J4UT60_9EUKA</name>
<proteinExistence type="predicted"/>
<dbReference type="AlphaFoldDB" id="A0A5J4UT60"/>
<protein>
    <submittedName>
        <fullName evidence="1">Uncharacterized protein</fullName>
    </submittedName>
</protein>
<reference evidence="1 2" key="1">
    <citation type="submission" date="2019-03" db="EMBL/GenBank/DDBJ databases">
        <title>Single cell metagenomics reveals metabolic interactions within the superorganism composed of flagellate Streblomastix strix and complex community of Bacteroidetes bacteria on its surface.</title>
        <authorList>
            <person name="Treitli S.C."/>
            <person name="Kolisko M."/>
            <person name="Husnik F."/>
            <person name="Keeling P."/>
            <person name="Hampl V."/>
        </authorList>
    </citation>
    <scope>NUCLEOTIDE SEQUENCE [LARGE SCALE GENOMIC DNA]</scope>
    <source>
        <strain evidence="1">ST1C</strain>
    </source>
</reference>
<gene>
    <name evidence="1" type="ORF">EZS28_031333</name>
</gene>
<comment type="caution">
    <text evidence="1">The sequence shown here is derived from an EMBL/GenBank/DDBJ whole genome shotgun (WGS) entry which is preliminary data.</text>
</comment>
<evidence type="ECO:0000313" key="1">
    <source>
        <dbReference type="EMBL" id="KAA6373141.1"/>
    </source>
</evidence>
<dbReference type="Proteomes" id="UP000324800">
    <property type="component" value="Unassembled WGS sequence"/>
</dbReference>
<sequence length="128" mass="14749">MPENALHTGTQSPKCRPVQNVDNPEGRVYLFQLCYHFELRLQTNFRIQQIPGATKLLANRLSRQQEGSDSQLKPTIFKQLCDQLRLEPQIDWLCFSLESLSSNIHLLEKEIGAEAAKALLSYWGHERI</sequence>
<organism evidence="1 2">
    <name type="scientific">Streblomastix strix</name>
    <dbReference type="NCBI Taxonomy" id="222440"/>
    <lineage>
        <taxon>Eukaryota</taxon>
        <taxon>Metamonada</taxon>
        <taxon>Preaxostyla</taxon>
        <taxon>Oxymonadida</taxon>
        <taxon>Streblomastigidae</taxon>
        <taxon>Streblomastix</taxon>
    </lineage>
</organism>
<evidence type="ECO:0000313" key="2">
    <source>
        <dbReference type="Proteomes" id="UP000324800"/>
    </source>
</evidence>
<dbReference type="EMBL" id="SNRW01012997">
    <property type="protein sequence ID" value="KAA6373141.1"/>
    <property type="molecule type" value="Genomic_DNA"/>
</dbReference>